<dbReference type="EMBL" id="LXQA011141659">
    <property type="protein sequence ID" value="MCI86473.1"/>
    <property type="molecule type" value="Genomic_DNA"/>
</dbReference>
<keyword evidence="1" id="KW-0732">Signal</keyword>
<accession>A0A392VG73</accession>
<feature type="non-terminal residue" evidence="2">
    <location>
        <position position="64"/>
    </location>
</feature>
<feature type="signal peptide" evidence="1">
    <location>
        <begin position="1"/>
        <end position="28"/>
    </location>
</feature>
<evidence type="ECO:0000313" key="2">
    <source>
        <dbReference type="EMBL" id="MCI86473.1"/>
    </source>
</evidence>
<name>A0A392VG73_9FABA</name>
<dbReference type="AlphaFoldDB" id="A0A392VG73"/>
<evidence type="ECO:0000313" key="3">
    <source>
        <dbReference type="Proteomes" id="UP000265520"/>
    </source>
</evidence>
<keyword evidence="3" id="KW-1185">Reference proteome</keyword>
<organism evidence="2 3">
    <name type="scientific">Trifolium medium</name>
    <dbReference type="NCBI Taxonomy" id="97028"/>
    <lineage>
        <taxon>Eukaryota</taxon>
        <taxon>Viridiplantae</taxon>
        <taxon>Streptophyta</taxon>
        <taxon>Embryophyta</taxon>
        <taxon>Tracheophyta</taxon>
        <taxon>Spermatophyta</taxon>
        <taxon>Magnoliopsida</taxon>
        <taxon>eudicotyledons</taxon>
        <taxon>Gunneridae</taxon>
        <taxon>Pentapetalae</taxon>
        <taxon>rosids</taxon>
        <taxon>fabids</taxon>
        <taxon>Fabales</taxon>
        <taxon>Fabaceae</taxon>
        <taxon>Papilionoideae</taxon>
        <taxon>50 kb inversion clade</taxon>
        <taxon>NPAAA clade</taxon>
        <taxon>Hologalegina</taxon>
        <taxon>IRL clade</taxon>
        <taxon>Trifolieae</taxon>
        <taxon>Trifolium</taxon>
    </lineage>
</organism>
<reference evidence="2 3" key="1">
    <citation type="journal article" date="2018" name="Front. Plant Sci.">
        <title>Red Clover (Trifolium pratense) and Zigzag Clover (T. medium) - A Picture of Genomic Similarities and Differences.</title>
        <authorList>
            <person name="Dluhosova J."/>
            <person name="Istvanek J."/>
            <person name="Nedelnik J."/>
            <person name="Repkova J."/>
        </authorList>
    </citation>
    <scope>NUCLEOTIDE SEQUENCE [LARGE SCALE GENOMIC DNA]</scope>
    <source>
        <strain evidence="3">cv. 10/8</strain>
        <tissue evidence="2">Leaf</tissue>
    </source>
</reference>
<sequence>MGIHNTMLSYIMLEFLLFHYFLTPQTLTASIILPELPLSHPNNHTLDIHSLSSNIIIAAVRSPV</sequence>
<evidence type="ECO:0000256" key="1">
    <source>
        <dbReference type="SAM" id="SignalP"/>
    </source>
</evidence>
<protein>
    <submittedName>
        <fullName evidence="2">Uncharacterized protein</fullName>
    </submittedName>
</protein>
<dbReference type="Proteomes" id="UP000265520">
    <property type="component" value="Unassembled WGS sequence"/>
</dbReference>
<proteinExistence type="predicted"/>
<comment type="caution">
    <text evidence="2">The sequence shown here is derived from an EMBL/GenBank/DDBJ whole genome shotgun (WGS) entry which is preliminary data.</text>
</comment>
<feature type="chain" id="PRO_5017380453" evidence="1">
    <location>
        <begin position="29"/>
        <end position="64"/>
    </location>
</feature>